<accession>A0A453FYS0</accession>
<organism evidence="1 2">
    <name type="scientific">Aegilops tauschii subsp. strangulata</name>
    <name type="common">Goatgrass</name>
    <dbReference type="NCBI Taxonomy" id="200361"/>
    <lineage>
        <taxon>Eukaryota</taxon>
        <taxon>Viridiplantae</taxon>
        <taxon>Streptophyta</taxon>
        <taxon>Embryophyta</taxon>
        <taxon>Tracheophyta</taxon>
        <taxon>Spermatophyta</taxon>
        <taxon>Magnoliopsida</taxon>
        <taxon>Liliopsida</taxon>
        <taxon>Poales</taxon>
        <taxon>Poaceae</taxon>
        <taxon>BOP clade</taxon>
        <taxon>Pooideae</taxon>
        <taxon>Triticodae</taxon>
        <taxon>Triticeae</taxon>
        <taxon>Triticinae</taxon>
        <taxon>Aegilops</taxon>
    </lineage>
</organism>
<reference evidence="1" key="3">
    <citation type="journal article" date="2017" name="Nature">
        <title>Genome sequence of the progenitor of the wheat D genome Aegilops tauschii.</title>
        <authorList>
            <person name="Luo M.C."/>
            <person name="Gu Y.Q."/>
            <person name="Puiu D."/>
            <person name="Wang H."/>
            <person name="Twardziok S.O."/>
            <person name="Deal K.R."/>
            <person name="Huo N."/>
            <person name="Zhu T."/>
            <person name="Wang L."/>
            <person name="Wang Y."/>
            <person name="McGuire P.E."/>
            <person name="Liu S."/>
            <person name="Long H."/>
            <person name="Ramasamy R.K."/>
            <person name="Rodriguez J.C."/>
            <person name="Van S.L."/>
            <person name="Yuan L."/>
            <person name="Wang Z."/>
            <person name="Xia Z."/>
            <person name="Xiao L."/>
            <person name="Anderson O.D."/>
            <person name="Ouyang S."/>
            <person name="Liang Y."/>
            <person name="Zimin A.V."/>
            <person name="Pertea G."/>
            <person name="Qi P."/>
            <person name="Bennetzen J.L."/>
            <person name="Dai X."/>
            <person name="Dawson M.W."/>
            <person name="Muller H.G."/>
            <person name="Kugler K."/>
            <person name="Rivarola-Duarte L."/>
            <person name="Spannagl M."/>
            <person name="Mayer K.F.X."/>
            <person name="Lu F.H."/>
            <person name="Bevan M.W."/>
            <person name="Leroy P."/>
            <person name="Li P."/>
            <person name="You F.M."/>
            <person name="Sun Q."/>
            <person name="Liu Z."/>
            <person name="Lyons E."/>
            <person name="Wicker T."/>
            <person name="Salzberg S.L."/>
            <person name="Devos K.M."/>
            <person name="Dvorak J."/>
        </authorList>
    </citation>
    <scope>NUCLEOTIDE SEQUENCE [LARGE SCALE GENOMIC DNA]</scope>
    <source>
        <strain evidence="1">cv. AL8/78</strain>
    </source>
</reference>
<dbReference type="Gramene" id="AET3Gv20829700.8">
    <property type="protein sequence ID" value="AET3Gv20829700.8"/>
    <property type="gene ID" value="AET3Gv20829700"/>
</dbReference>
<reference evidence="2" key="2">
    <citation type="journal article" date="2017" name="Nat. Plants">
        <title>The Aegilops tauschii genome reveals multiple impacts of transposons.</title>
        <authorList>
            <person name="Zhao G."/>
            <person name="Zou C."/>
            <person name="Li K."/>
            <person name="Wang K."/>
            <person name="Li T."/>
            <person name="Gao L."/>
            <person name="Zhang X."/>
            <person name="Wang H."/>
            <person name="Yang Z."/>
            <person name="Liu X."/>
            <person name="Jiang W."/>
            <person name="Mao L."/>
            <person name="Kong X."/>
            <person name="Jiao Y."/>
            <person name="Jia J."/>
        </authorList>
    </citation>
    <scope>NUCLEOTIDE SEQUENCE [LARGE SCALE GENOMIC DNA]</scope>
    <source>
        <strain evidence="2">cv. AL8/78</strain>
    </source>
</reference>
<dbReference type="EnsemblPlants" id="AET3Gv20829700.8">
    <property type="protein sequence ID" value="AET3Gv20829700.8"/>
    <property type="gene ID" value="AET3Gv20829700"/>
</dbReference>
<evidence type="ECO:0000313" key="2">
    <source>
        <dbReference type="Proteomes" id="UP000015105"/>
    </source>
</evidence>
<evidence type="ECO:0000313" key="1">
    <source>
        <dbReference type="EnsemblPlants" id="AET3Gv20829700.8"/>
    </source>
</evidence>
<name>A0A453FYS0_AEGTS</name>
<keyword evidence="2" id="KW-1185">Reference proteome</keyword>
<reference evidence="1" key="5">
    <citation type="journal article" date="2021" name="G3 (Bethesda)">
        <title>Aegilops tauschii genome assembly Aet v5.0 features greater sequence contiguity and improved annotation.</title>
        <authorList>
            <person name="Wang L."/>
            <person name="Zhu T."/>
            <person name="Rodriguez J.C."/>
            <person name="Deal K.R."/>
            <person name="Dubcovsky J."/>
            <person name="McGuire P.E."/>
            <person name="Lux T."/>
            <person name="Spannagl M."/>
            <person name="Mayer K.F.X."/>
            <person name="Baldrich P."/>
            <person name="Meyers B.C."/>
            <person name="Huo N."/>
            <person name="Gu Y.Q."/>
            <person name="Zhou H."/>
            <person name="Devos K.M."/>
            <person name="Bennetzen J.L."/>
            <person name="Unver T."/>
            <person name="Budak H."/>
            <person name="Gulick P.J."/>
            <person name="Galiba G."/>
            <person name="Kalapos B."/>
            <person name="Nelson D.R."/>
            <person name="Li P."/>
            <person name="You F.M."/>
            <person name="Luo M.C."/>
            <person name="Dvorak J."/>
        </authorList>
    </citation>
    <scope>NUCLEOTIDE SEQUENCE [LARGE SCALE GENOMIC DNA]</scope>
    <source>
        <strain evidence="1">cv. AL8/78</strain>
    </source>
</reference>
<dbReference type="AlphaFoldDB" id="A0A453FYS0"/>
<protein>
    <submittedName>
        <fullName evidence="1">Uncharacterized protein</fullName>
    </submittedName>
</protein>
<sequence length="54" mass="5846">AGLRAPVLPPLHPDPRPQLCDDVRVPGPQAPEGGAGHRVCPLWLQGMCQRRLTD</sequence>
<dbReference type="Proteomes" id="UP000015105">
    <property type="component" value="Chromosome 3D"/>
</dbReference>
<reference evidence="1" key="4">
    <citation type="submission" date="2019-03" db="UniProtKB">
        <authorList>
            <consortium name="EnsemblPlants"/>
        </authorList>
    </citation>
    <scope>IDENTIFICATION</scope>
</reference>
<reference evidence="2" key="1">
    <citation type="journal article" date="2014" name="Science">
        <title>Ancient hybridizations among the ancestral genomes of bread wheat.</title>
        <authorList>
            <consortium name="International Wheat Genome Sequencing Consortium,"/>
            <person name="Marcussen T."/>
            <person name="Sandve S.R."/>
            <person name="Heier L."/>
            <person name="Spannagl M."/>
            <person name="Pfeifer M."/>
            <person name="Jakobsen K.S."/>
            <person name="Wulff B.B."/>
            <person name="Steuernagel B."/>
            <person name="Mayer K.F."/>
            <person name="Olsen O.A."/>
        </authorList>
    </citation>
    <scope>NUCLEOTIDE SEQUENCE [LARGE SCALE GENOMIC DNA]</scope>
    <source>
        <strain evidence="2">cv. AL8/78</strain>
    </source>
</reference>
<proteinExistence type="predicted"/>